<keyword evidence="2" id="KW-0812">Transmembrane</keyword>
<dbReference type="Proteomes" id="UP001396898">
    <property type="component" value="Unassembled WGS sequence"/>
</dbReference>
<name>A0ABR1R2V3_9PEZI</name>
<evidence type="ECO:0000256" key="2">
    <source>
        <dbReference type="SAM" id="Phobius"/>
    </source>
</evidence>
<evidence type="ECO:0008006" key="5">
    <source>
        <dbReference type="Google" id="ProtNLM"/>
    </source>
</evidence>
<evidence type="ECO:0000313" key="3">
    <source>
        <dbReference type="EMBL" id="KAK7995747.1"/>
    </source>
</evidence>
<keyword evidence="2" id="KW-1133">Transmembrane helix</keyword>
<accession>A0ABR1R2V3</accession>
<dbReference type="EMBL" id="JAQQWI010000022">
    <property type="protein sequence ID" value="KAK7995747.1"/>
    <property type="molecule type" value="Genomic_DNA"/>
</dbReference>
<evidence type="ECO:0000313" key="4">
    <source>
        <dbReference type="Proteomes" id="UP001396898"/>
    </source>
</evidence>
<keyword evidence="4" id="KW-1185">Reference proteome</keyword>
<protein>
    <recommendedName>
        <fullName evidence="5">Mid2 domain-containing protein</fullName>
    </recommendedName>
</protein>
<feature type="transmembrane region" description="Helical" evidence="2">
    <location>
        <begin position="82"/>
        <end position="104"/>
    </location>
</feature>
<sequence>MWTVSSVTVESSGSIYVTVMSSTAGGFNAYGVQLRRGATDATSTQTQTSTSTAAFTTSTSTSGPTPTESISPSSGLTTGAAIGIRVGCTFAGISIVAAVAFLFFRKRGTQNRPAAAEIPMHPQLKGELPADHISAPFNAPFPYQHSEHPVHEIDTMPRRVPELPG</sequence>
<feature type="compositionally biased region" description="Low complexity" evidence="1">
    <location>
        <begin position="41"/>
        <end position="74"/>
    </location>
</feature>
<evidence type="ECO:0000256" key="1">
    <source>
        <dbReference type="SAM" id="MobiDB-lite"/>
    </source>
</evidence>
<reference evidence="3 4" key="1">
    <citation type="submission" date="2023-01" db="EMBL/GenBank/DDBJ databases">
        <title>Analysis of 21 Apiospora genomes using comparative genomics revels a genus with tremendous synthesis potential of carbohydrate active enzymes and secondary metabolites.</title>
        <authorList>
            <person name="Sorensen T."/>
        </authorList>
    </citation>
    <scope>NUCLEOTIDE SEQUENCE [LARGE SCALE GENOMIC DNA]</scope>
    <source>
        <strain evidence="3 4">CBS 20057</strain>
    </source>
</reference>
<gene>
    <name evidence="3" type="ORF">PG991_015214</name>
</gene>
<keyword evidence="2" id="KW-0472">Membrane</keyword>
<organism evidence="3 4">
    <name type="scientific">Apiospora marii</name>
    <dbReference type="NCBI Taxonomy" id="335849"/>
    <lineage>
        <taxon>Eukaryota</taxon>
        <taxon>Fungi</taxon>
        <taxon>Dikarya</taxon>
        <taxon>Ascomycota</taxon>
        <taxon>Pezizomycotina</taxon>
        <taxon>Sordariomycetes</taxon>
        <taxon>Xylariomycetidae</taxon>
        <taxon>Amphisphaeriales</taxon>
        <taxon>Apiosporaceae</taxon>
        <taxon>Apiospora</taxon>
    </lineage>
</organism>
<feature type="region of interest" description="Disordered" evidence="1">
    <location>
        <begin position="41"/>
        <end position="75"/>
    </location>
</feature>
<comment type="caution">
    <text evidence="3">The sequence shown here is derived from an EMBL/GenBank/DDBJ whole genome shotgun (WGS) entry which is preliminary data.</text>
</comment>
<proteinExistence type="predicted"/>